<organism evidence="2 3">
    <name type="scientific">Sporosarcina gallistercoris</name>
    <dbReference type="NCBI Taxonomy" id="2762245"/>
    <lineage>
        <taxon>Bacteria</taxon>
        <taxon>Bacillati</taxon>
        <taxon>Bacillota</taxon>
        <taxon>Bacilli</taxon>
        <taxon>Bacillales</taxon>
        <taxon>Caryophanaceae</taxon>
        <taxon>Sporosarcina</taxon>
    </lineage>
</organism>
<gene>
    <name evidence="2" type="ORF">H9659_10000</name>
</gene>
<keyword evidence="1" id="KW-1133">Transmembrane helix</keyword>
<keyword evidence="1" id="KW-0472">Membrane</keyword>
<keyword evidence="3" id="KW-1185">Reference proteome</keyword>
<proteinExistence type="predicted"/>
<dbReference type="Proteomes" id="UP000659496">
    <property type="component" value="Unassembled WGS sequence"/>
</dbReference>
<sequence>MKNDNKSNDERKLEEIEKLLKELKASDKESAVTVDEAFARPKKKRRSLWHILTLFFSLWRKSFLIIALIVILFVASLPFIAFYLLKQGSTFTEQKTSFLEQIQDLNEMATAEAYTKVIIERQDNQLFGQSIGLNLPGTQRQLLVVIPGAIKAGVDLSTLSKKDLDINEGKKTATLTLPKPEFLGGAEIFFDQVEVYSFEGVFREKADIEEAYELAEEAKRLIREESAGQGVLETAEKNAEQTLREMFSLAGYDVTIQFEE</sequence>
<evidence type="ECO:0000313" key="3">
    <source>
        <dbReference type="Proteomes" id="UP000659496"/>
    </source>
</evidence>
<reference evidence="2 3" key="1">
    <citation type="submission" date="2020-08" db="EMBL/GenBank/DDBJ databases">
        <title>A Genomic Blueprint of the Chicken Gut Microbiome.</title>
        <authorList>
            <person name="Gilroy R."/>
            <person name="Ravi A."/>
            <person name="Getino M."/>
            <person name="Pursley I."/>
            <person name="Horton D.L."/>
            <person name="Alikhan N.-F."/>
            <person name="Baker D."/>
            <person name="Gharbi K."/>
            <person name="Hall N."/>
            <person name="Watson M."/>
            <person name="Adriaenssens E.M."/>
            <person name="Foster-Nyarko E."/>
            <person name="Jarju S."/>
            <person name="Secka A."/>
            <person name="Antonio M."/>
            <person name="Oren A."/>
            <person name="Chaudhuri R."/>
            <person name="La Ragione R.M."/>
            <person name="Hildebrand F."/>
            <person name="Pallen M.J."/>
        </authorList>
    </citation>
    <scope>NUCLEOTIDE SEQUENCE [LARGE SCALE GENOMIC DNA]</scope>
    <source>
        <strain evidence="2 3">Sa3CUA8</strain>
    </source>
</reference>
<protein>
    <submittedName>
        <fullName evidence="2">DUF4230 domain-containing protein</fullName>
    </submittedName>
</protein>
<name>A0ABR8PKH2_9BACL</name>
<feature type="transmembrane region" description="Helical" evidence="1">
    <location>
        <begin position="63"/>
        <end position="85"/>
    </location>
</feature>
<comment type="caution">
    <text evidence="2">The sequence shown here is derived from an EMBL/GenBank/DDBJ whole genome shotgun (WGS) entry which is preliminary data.</text>
</comment>
<evidence type="ECO:0000313" key="2">
    <source>
        <dbReference type="EMBL" id="MBD7908661.1"/>
    </source>
</evidence>
<accession>A0ABR8PKH2</accession>
<evidence type="ECO:0000256" key="1">
    <source>
        <dbReference type="SAM" id="Phobius"/>
    </source>
</evidence>
<dbReference type="RefSeq" id="WP_191690036.1">
    <property type="nucleotide sequence ID" value="NZ_JACSQY010000007.1"/>
</dbReference>
<dbReference type="EMBL" id="JACSQY010000007">
    <property type="protein sequence ID" value="MBD7908661.1"/>
    <property type="molecule type" value="Genomic_DNA"/>
</dbReference>
<dbReference type="Pfam" id="PF14014">
    <property type="entry name" value="DUF4230"/>
    <property type="match status" value="1"/>
</dbReference>
<dbReference type="InterPro" id="IPR025324">
    <property type="entry name" value="DUF4230"/>
</dbReference>
<keyword evidence="1" id="KW-0812">Transmembrane</keyword>